<dbReference type="PANTHER" id="PTHR43798">
    <property type="entry name" value="MONOACYLGLYCEROL LIPASE"/>
    <property type="match status" value="1"/>
</dbReference>
<dbReference type="PANTHER" id="PTHR43798:SF33">
    <property type="entry name" value="HYDROLASE, PUTATIVE (AFU_ORTHOLOGUE AFUA_2G14860)-RELATED"/>
    <property type="match status" value="1"/>
</dbReference>
<dbReference type="InterPro" id="IPR029058">
    <property type="entry name" value="AB_hydrolase_fold"/>
</dbReference>
<evidence type="ECO:0000259" key="3">
    <source>
        <dbReference type="Pfam" id="PF00561"/>
    </source>
</evidence>
<sequence>MADTAPITTKSGTVPFTYEGETYQTYYKIFGNLADRTKAPLIALHGGPGLVLEAVSPFAYLSTEASIPVILYDQLGNGRSTHLKDKPSSFWTIDLFVAELENLIAALGVQDAFELAGHSWGGVLGAEFVVRRQPRGLKHLVLADSLATSDLWMQSTIQLMQTMPPDVQEGLMLGMKDPAKYRPALLEFHAKYGCTVIPPPKDYIYALDAVFGEDGDLTVANAGILKGWTIVDRLDKIEVPTLVINGRNDIAQDFVVAPFFQKIKKVKWITFEKSSHTPMFEERELFIKRIKDFVEL</sequence>
<gene>
    <name evidence="4" type="ORF">PHLGIDRAFT_85391</name>
</gene>
<proteinExistence type="inferred from homology"/>
<dbReference type="Gene3D" id="3.40.50.1820">
    <property type="entry name" value="alpha/beta hydrolase"/>
    <property type="match status" value="1"/>
</dbReference>
<dbReference type="OrthoDB" id="190201at2759"/>
<name>A0A0C3NXR1_PHLG1</name>
<evidence type="ECO:0000256" key="2">
    <source>
        <dbReference type="ARBA" id="ARBA00022801"/>
    </source>
</evidence>
<keyword evidence="5" id="KW-1185">Reference proteome</keyword>
<dbReference type="InterPro" id="IPR005945">
    <property type="entry name" value="Pro_imino_pep"/>
</dbReference>
<dbReference type="GO" id="GO:0006508">
    <property type="term" value="P:proteolysis"/>
    <property type="evidence" value="ECO:0007669"/>
    <property type="project" value="InterPro"/>
</dbReference>
<dbReference type="InterPro" id="IPR000073">
    <property type="entry name" value="AB_hydrolase_1"/>
</dbReference>
<keyword evidence="2" id="KW-0378">Hydrolase</keyword>
<dbReference type="PRINTS" id="PR00793">
    <property type="entry name" value="PROAMNOPTASE"/>
</dbReference>
<dbReference type="Pfam" id="PF00561">
    <property type="entry name" value="Abhydrolase_1"/>
    <property type="match status" value="1"/>
</dbReference>
<dbReference type="SUPFAM" id="SSF53474">
    <property type="entry name" value="alpha/beta-Hydrolases"/>
    <property type="match status" value="1"/>
</dbReference>
<dbReference type="HOGENOM" id="CLU_020336_15_1_1"/>
<evidence type="ECO:0000313" key="4">
    <source>
        <dbReference type="EMBL" id="KIP10199.1"/>
    </source>
</evidence>
<dbReference type="PIRSF" id="PIRSF005539">
    <property type="entry name" value="Pept_S33_TRI_F1"/>
    <property type="match status" value="1"/>
</dbReference>
<dbReference type="AlphaFoldDB" id="A0A0C3NXR1"/>
<evidence type="ECO:0000256" key="1">
    <source>
        <dbReference type="ARBA" id="ARBA00010088"/>
    </source>
</evidence>
<dbReference type="GO" id="GO:0008233">
    <property type="term" value="F:peptidase activity"/>
    <property type="evidence" value="ECO:0007669"/>
    <property type="project" value="InterPro"/>
</dbReference>
<dbReference type="InterPro" id="IPR002410">
    <property type="entry name" value="Peptidase_S33"/>
</dbReference>
<dbReference type="GO" id="GO:0016020">
    <property type="term" value="C:membrane"/>
    <property type="evidence" value="ECO:0007669"/>
    <property type="project" value="TreeGrafter"/>
</dbReference>
<dbReference type="EMBL" id="KN840457">
    <property type="protein sequence ID" value="KIP10199.1"/>
    <property type="molecule type" value="Genomic_DNA"/>
</dbReference>
<feature type="domain" description="AB hydrolase-1" evidence="3">
    <location>
        <begin position="40"/>
        <end position="168"/>
    </location>
</feature>
<dbReference type="Proteomes" id="UP000053257">
    <property type="component" value="Unassembled WGS sequence"/>
</dbReference>
<organism evidence="4 5">
    <name type="scientific">Phlebiopsis gigantea (strain 11061_1 CR5-6)</name>
    <name type="common">White-rot fungus</name>
    <name type="synonym">Peniophora gigantea</name>
    <dbReference type="NCBI Taxonomy" id="745531"/>
    <lineage>
        <taxon>Eukaryota</taxon>
        <taxon>Fungi</taxon>
        <taxon>Dikarya</taxon>
        <taxon>Basidiomycota</taxon>
        <taxon>Agaricomycotina</taxon>
        <taxon>Agaricomycetes</taxon>
        <taxon>Polyporales</taxon>
        <taxon>Phanerochaetaceae</taxon>
        <taxon>Phlebiopsis</taxon>
    </lineage>
</organism>
<dbReference type="STRING" id="745531.A0A0C3NXR1"/>
<dbReference type="InterPro" id="IPR050266">
    <property type="entry name" value="AB_hydrolase_sf"/>
</dbReference>
<reference evidence="4 5" key="1">
    <citation type="journal article" date="2014" name="PLoS Genet.">
        <title>Analysis of the Phlebiopsis gigantea genome, transcriptome and secretome provides insight into its pioneer colonization strategies of wood.</title>
        <authorList>
            <person name="Hori C."/>
            <person name="Ishida T."/>
            <person name="Igarashi K."/>
            <person name="Samejima M."/>
            <person name="Suzuki H."/>
            <person name="Master E."/>
            <person name="Ferreira P."/>
            <person name="Ruiz-Duenas F.J."/>
            <person name="Held B."/>
            <person name="Canessa P."/>
            <person name="Larrondo L.F."/>
            <person name="Schmoll M."/>
            <person name="Druzhinina I.S."/>
            <person name="Kubicek C.P."/>
            <person name="Gaskell J.A."/>
            <person name="Kersten P."/>
            <person name="St John F."/>
            <person name="Glasner J."/>
            <person name="Sabat G."/>
            <person name="Splinter BonDurant S."/>
            <person name="Syed K."/>
            <person name="Yadav J."/>
            <person name="Mgbeahuruike A.C."/>
            <person name="Kovalchuk A."/>
            <person name="Asiegbu F.O."/>
            <person name="Lackner G."/>
            <person name="Hoffmeister D."/>
            <person name="Rencoret J."/>
            <person name="Gutierrez A."/>
            <person name="Sun H."/>
            <person name="Lindquist E."/>
            <person name="Barry K."/>
            <person name="Riley R."/>
            <person name="Grigoriev I.V."/>
            <person name="Henrissat B."/>
            <person name="Kues U."/>
            <person name="Berka R.M."/>
            <person name="Martinez A.T."/>
            <person name="Covert S.F."/>
            <person name="Blanchette R.A."/>
            <person name="Cullen D."/>
        </authorList>
    </citation>
    <scope>NUCLEOTIDE SEQUENCE [LARGE SCALE GENOMIC DNA]</scope>
    <source>
        <strain evidence="4 5">11061_1 CR5-6</strain>
    </source>
</reference>
<comment type="similarity">
    <text evidence="1">Belongs to the peptidase S33 family.</text>
</comment>
<evidence type="ECO:0000313" key="5">
    <source>
        <dbReference type="Proteomes" id="UP000053257"/>
    </source>
</evidence>
<accession>A0A0C3NXR1</accession>
<protein>
    <recommendedName>
        <fullName evidence="3">AB hydrolase-1 domain-containing protein</fullName>
    </recommendedName>
</protein>